<sequence length="87" mass="10062">MKISGVPKIVSLHVYRLEPNTKAEQLVDFLKSSFPEMTYNLATNLPLRPLWVIPFEAHNFANQGDTRQMLDMHWVFGVAAVEDFRNE</sequence>
<comment type="caution">
    <text evidence="1">The sequence shown here is derived from an EMBL/GenBank/DDBJ whole genome shotgun (WGS) entry which is preliminary data.</text>
</comment>
<proteinExistence type="predicted"/>
<gene>
    <name evidence="1" type="ORF">ANN_27779</name>
</gene>
<evidence type="ECO:0000313" key="2">
    <source>
        <dbReference type="Proteomes" id="UP001148838"/>
    </source>
</evidence>
<name>A0ABQ8RV79_PERAM</name>
<reference evidence="1 2" key="1">
    <citation type="journal article" date="2022" name="Allergy">
        <title>Genome assembly and annotation of Periplaneta americana reveal a comprehensive cockroach allergen profile.</title>
        <authorList>
            <person name="Wang L."/>
            <person name="Xiong Q."/>
            <person name="Saelim N."/>
            <person name="Wang L."/>
            <person name="Nong W."/>
            <person name="Wan A.T."/>
            <person name="Shi M."/>
            <person name="Liu X."/>
            <person name="Cao Q."/>
            <person name="Hui J.H.L."/>
            <person name="Sookrung N."/>
            <person name="Leung T.F."/>
            <person name="Tungtrongchitr A."/>
            <person name="Tsui S.K.W."/>
        </authorList>
    </citation>
    <scope>NUCLEOTIDE SEQUENCE [LARGE SCALE GENOMIC DNA]</scope>
    <source>
        <strain evidence="1">PWHHKU_190912</strain>
    </source>
</reference>
<evidence type="ECO:0000313" key="1">
    <source>
        <dbReference type="EMBL" id="KAJ4425584.1"/>
    </source>
</evidence>
<protein>
    <submittedName>
        <fullName evidence="1">Uncharacterized protein</fullName>
    </submittedName>
</protein>
<dbReference type="EMBL" id="JAJSOF020000042">
    <property type="protein sequence ID" value="KAJ4425584.1"/>
    <property type="molecule type" value="Genomic_DNA"/>
</dbReference>
<keyword evidence="2" id="KW-1185">Reference proteome</keyword>
<feature type="non-terminal residue" evidence="1">
    <location>
        <position position="87"/>
    </location>
</feature>
<organism evidence="1 2">
    <name type="scientific">Periplaneta americana</name>
    <name type="common">American cockroach</name>
    <name type="synonym">Blatta americana</name>
    <dbReference type="NCBI Taxonomy" id="6978"/>
    <lineage>
        <taxon>Eukaryota</taxon>
        <taxon>Metazoa</taxon>
        <taxon>Ecdysozoa</taxon>
        <taxon>Arthropoda</taxon>
        <taxon>Hexapoda</taxon>
        <taxon>Insecta</taxon>
        <taxon>Pterygota</taxon>
        <taxon>Neoptera</taxon>
        <taxon>Polyneoptera</taxon>
        <taxon>Dictyoptera</taxon>
        <taxon>Blattodea</taxon>
        <taxon>Blattoidea</taxon>
        <taxon>Blattidae</taxon>
        <taxon>Blattinae</taxon>
        <taxon>Periplaneta</taxon>
    </lineage>
</organism>
<accession>A0ABQ8RV79</accession>
<dbReference type="Proteomes" id="UP001148838">
    <property type="component" value="Unassembled WGS sequence"/>
</dbReference>